<sequence>MSLFRPFRNSIPFRSLSTNAAAYIHPTHPDSPQPQATHDKLARYSRSVLNTYARPPIIFTRGSGLYLYDSQHRSYLDMSGGIAVNALGHADEGVARVMGEQAAKLVHNSNLYHNEWSGELAHLLTTLTKLHGGMGYQPNSADSSGLKVFLANSGTEANEGALKFARVSGKARAEKVGVDAADKSELVCFRNAFHGRSMGGLSVTPNPKYQDPFAPLIPGVRVGDINDIHSLTSLVTEKTCGVIIEPVQGEGGIHNVDVEFLQALRRRCDEVGAVLIYDEIQCGLFRSTDLWAHSALPPNAHPDLITMAKPLANGFPIGAVMMRDSVAEHVSPGSHGTTFGGSPLSTCVAHHVLTRLAQMPDLKARAGVLRERLDGLAAAYPDLVKSPVRGRGFLLGLPFLNSAHPARALTLARQRGLLILVAGSDAVRIVPSLTIAESEIHEACHVLEAVLEVLRRESEHGVYHSHTHTMRGLERERRASEQRMAPAEAVDPAMPVHEGYKSQWARYRNMYRGELAEFLATLVLIVIGAGVNCQYTLQNSGVALSVPLTWAFGVAGAVWVSGGVSGGHLNPVITISLALFRGFPWRKVPTYVVAQVVGCFTGACVAYANYYYSVDQYEHGLRTIHGHTATAGLFFTMPQPYLPAFNCFFDEFLGTAVLVGIVFALSDRSNLSPPHGTMPFALFLTIFGLGAALGGNTAGGFNPARDLGPRLMCWLVGYGDEVWSFFGQYWLWCGWLAPLSGGIAGALVYDVFIYSGTDSPINTSKHPDTLESSHA</sequence>
<dbReference type="Pfam" id="PF00230">
    <property type="entry name" value="MIP"/>
    <property type="match status" value="1"/>
</dbReference>
<dbReference type="GO" id="GO:0008483">
    <property type="term" value="F:transaminase activity"/>
    <property type="evidence" value="ECO:0007669"/>
    <property type="project" value="UniProtKB-KW"/>
</dbReference>
<dbReference type="Gene3D" id="3.40.640.10">
    <property type="entry name" value="Type I PLP-dependent aspartate aminotransferase-like (Major domain)"/>
    <property type="match status" value="1"/>
</dbReference>
<feature type="transmembrane region" description="Helical" evidence="11">
    <location>
        <begin position="729"/>
        <end position="752"/>
    </location>
</feature>
<dbReference type="CDD" id="cd00610">
    <property type="entry name" value="OAT_like"/>
    <property type="match status" value="1"/>
</dbReference>
<name>A0A4T0ICF6_WALIC</name>
<dbReference type="InterPro" id="IPR005814">
    <property type="entry name" value="Aminotrans_3"/>
</dbReference>
<feature type="transmembrane region" description="Helical" evidence="11">
    <location>
        <begin position="641"/>
        <end position="665"/>
    </location>
</feature>
<comment type="similarity">
    <text evidence="3">Belongs to the class-III pyridoxal-phosphate-dependent aminotransferase family.</text>
</comment>
<dbReference type="AlphaFoldDB" id="A0A4T0ICF6"/>
<dbReference type="GO" id="GO:0030170">
    <property type="term" value="F:pyridoxal phosphate binding"/>
    <property type="evidence" value="ECO:0007669"/>
    <property type="project" value="InterPro"/>
</dbReference>
<evidence type="ECO:0008006" key="14">
    <source>
        <dbReference type="Google" id="ProtNLM"/>
    </source>
</evidence>
<dbReference type="Proteomes" id="UP000306954">
    <property type="component" value="Unassembled WGS sequence"/>
</dbReference>
<evidence type="ECO:0000256" key="6">
    <source>
        <dbReference type="ARBA" id="ARBA00022692"/>
    </source>
</evidence>
<evidence type="ECO:0000256" key="5">
    <source>
        <dbReference type="ARBA" id="ARBA00022679"/>
    </source>
</evidence>
<evidence type="ECO:0000256" key="1">
    <source>
        <dbReference type="ARBA" id="ARBA00001933"/>
    </source>
</evidence>
<dbReference type="GO" id="GO:0005759">
    <property type="term" value="C:mitochondrial matrix"/>
    <property type="evidence" value="ECO:0007669"/>
    <property type="project" value="TreeGrafter"/>
</dbReference>
<keyword evidence="9 11" id="KW-0472">Membrane</keyword>
<reference evidence="12 13" key="1">
    <citation type="submission" date="2019-03" db="EMBL/GenBank/DDBJ databases">
        <title>Sequencing 23 genomes of Wallemia ichthyophaga.</title>
        <authorList>
            <person name="Gostincar C."/>
        </authorList>
    </citation>
    <scope>NUCLEOTIDE SEQUENCE [LARGE SCALE GENOMIC DNA]</scope>
    <source>
        <strain evidence="12 13">EXF-8621</strain>
    </source>
</reference>
<evidence type="ECO:0000256" key="9">
    <source>
        <dbReference type="ARBA" id="ARBA00023136"/>
    </source>
</evidence>
<evidence type="ECO:0000256" key="11">
    <source>
        <dbReference type="SAM" id="Phobius"/>
    </source>
</evidence>
<evidence type="ECO:0000256" key="8">
    <source>
        <dbReference type="ARBA" id="ARBA00022989"/>
    </source>
</evidence>
<dbReference type="GO" id="GO:0015267">
    <property type="term" value="F:channel activity"/>
    <property type="evidence" value="ECO:0007669"/>
    <property type="project" value="InterPro"/>
</dbReference>
<evidence type="ECO:0000256" key="2">
    <source>
        <dbReference type="ARBA" id="ARBA00004141"/>
    </source>
</evidence>
<dbReference type="InterPro" id="IPR015424">
    <property type="entry name" value="PyrdxlP-dep_Trfase"/>
</dbReference>
<evidence type="ECO:0000256" key="7">
    <source>
        <dbReference type="ARBA" id="ARBA00022898"/>
    </source>
</evidence>
<proteinExistence type="inferred from homology"/>
<keyword evidence="5" id="KW-0808">Transferase</keyword>
<keyword evidence="6 11" id="KW-0812">Transmembrane</keyword>
<feature type="region of interest" description="Disordered" evidence="10">
    <location>
        <begin position="465"/>
        <end position="488"/>
    </location>
</feature>
<dbReference type="InterPro" id="IPR015422">
    <property type="entry name" value="PyrdxlP-dep_Trfase_small"/>
</dbReference>
<dbReference type="PANTHER" id="PTHR11986">
    <property type="entry name" value="AMINOTRANSFERASE CLASS III"/>
    <property type="match status" value="1"/>
</dbReference>
<dbReference type="Gene3D" id="1.20.1080.10">
    <property type="entry name" value="Glycerol uptake facilitator protein"/>
    <property type="match status" value="1"/>
</dbReference>
<dbReference type="GO" id="GO:0042802">
    <property type="term" value="F:identical protein binding"/>
    <property type="evidence" value="ECO:0007669"/>
    <property type="project" value="TreeGrafter"/>
</dbReference>
<dbReference type="Gene3D" id="3.90.1150.10">
    <property type="entry name" value="Aspartate Aminotransferase, domain 1"/>
    <property type="match status" value="1"/>
</dbReference>
<evidence type="ECO:0000313" key="12">
    <source>
        <dbReference type="EMBL" id="TIB16293.1"/>
    </source>
</evidence>
<keyword evidence="8 11" id="KW-1133">Transmembrane helix</keyword>
<keyword evidence="7" id="KW-0663">Pyridoxal phosphate</keyword>
<gene>
    <name evidence="12" type="ORF">E3P90_00569</name>
</gene>
<dbReference type="PANTHER" id="PTHR11986:SF79">
    <property type="entry name" value="ACETYLORNITHINE AMINOTRANSFERASE, MITOCHONDRIAL"/>
    <property type="match status" value="1"/>
</dbReference>
<dbReference type="SUPFAM" id="SSF53383">
    <property type="entry name" value="PLP-dependent transferases"/>
    <property type="match status" value="1"/>
</dbReference>
<dbReference type="FunFam" id="3.40.640.10:FF:000004">
    <property type="entry name" value="Acetylornithine aminotransferase"/>
    <property type="match status" value="1"/>
</dbReference>
<evidence type="ECO:0000256" key="10">
    <source>
        <dbReference type="SAM" id="MobiDB-lite"/>
    </source>
</evidence>
<dbReference type="CDD" id="cd00333">
    <property type="entry name" value="MIP"/>
    <property type="match status" value="1"/>
</dbReference>
<protein>
    <recommendedName>
        <fullName evidence="14">Acetylornithine transaminase</fullName>
    </recommendedName>
</protein>
<comment type="subcellular location">
    <subcellularLocation>
        <location evidence="2">Membrane</location>
        <topology evidence="2">Multi-pass membrane protein</topology>
    </subcellularLocation>
</comment>
<accession>A0A4T0ICF6</accession>
<evidence type="ECO:0000256" key="4">
    <source>
        <dbReference type="ARBA" id="ARBA00022576"/>
    </source>
</evidence>
<dbReference type="NCBIfam" id="TIGR00861">
    <property type="entry name" value="MIP"/>
    <property type="match status" value="1"/>
</dbReference>
<evidence type="ECO:0000256" key="3">
    <source>
        <dbReference type="ARBA" id="ARBA00008954"/>
    </source>
</evidence>
<evidence type="ECO:0000313" key="13">
    <source>
        <dbReference type="Proteomes" id="UP000306954"/>
    </source>
</evidence>
<dbReference type="GO" id="GO:0016020">
    <property type="term" value="C:membrane"/>
    <property type="evidence" value="ECO:0007669"/>
    <property type="project" value="UniProtKB-SubCell"/>
</dbReference>
<feature type="transmembrane region" description="Helical" evidence="11">
    <location>
        <begin position="592"/>
        <end position="612"/>
    </location>
</feature>
<dbReference type="InterPro" id="IPR000425">
    <property type="entry name" value="MIP"/>
</dbReference>
<feature type="transmembrane region" description="Helical" evidence="11">
    <location>
        <begin position="515"/>
        <end position="537"/>
    </location>
</feature>
<comment type="cofactor">
    <cofactor evidence="1">
        <name>pyridoxal 5'-phosphate</name>
        <dbReference type="ChEBI" id="CHEBI:597326"/>
    </cofactor>
</comment>
<organism evidence="12 13">
    <name type="scientific">Wallemia ichthyophaga</name>
    <dbReference type="NCBI Taxonomy" id="245174"/>
    <lineage>
        <taxon>Eukaryota</taxon>
        <taxon>Fungi</taxon>
        <taxon>Dikarya</taxon>
        <taxon>Basidiomycota</taxon>
        <taxon>Wallemiomycotina</taxon>
        <taxon>Wallemiomycetes</taxon>
        <taxon>Wallemiales</taxon>
        <taxon>Wallemiaceae</taxon>
        <taxon>Wallemia</taxon>
    </lineage>
</organism>
<dbReference type="Pfam" id="PF00202">
    <property type="entry name" value="Aminotran_3"/>
    <property type="match status" value="1"/>
</dbReference>
<dbReference type="PRINTS" id="PR00783">
    <property type="entry name" value="MINTRINSICP"/>
</dbReference>
<dbReference type="InterPro" id="IPR023271">
    <property type="entry name" value="Aquaporin-like"/>
</dbReference>
<feature type="compositionally biased region" description="Basic and acidic residues" evidence="10">
    <location>
        <begin position="471"/>
        <end position="481"/>
    </location>
</feature>
<keyword evidence="4" id="KW-0032">Aminotransferase</keyword>
<dbReference type="InterPro" id="IPR015421">
    <property type="entry name" value="PyrdxlP-dep_Trfase_major"/>
</dbReference>
<dbReference type="InterPro" id="IPR050103">
    <property type="entry name" value="Class-III_PLP-dep_AT"/>
</dbReference>
<dbReference type="EMBL" id="SPOF01000004">
    <property type="protein sequence ID" value="TIB16293.1"/>
    <property type="molecule type" value="Genomic_DNA"/>
</dbReference>
<comment type="caution">
    <text evidence="12">The sequence shown here is derived from an EMBL/GenBank/DDBJ whole genome shotgun (WGS) entry which is preliminary data.</text>
</comment>
<feature type="transmembrane region" description="Helical" evidence="11">
    <location>
        <begin position="677"/>
        <end position="695"/>
    </location>
</feature>
<dbReference type="SUPFAM" id="SSF81338">
    <property type="entry name" value="Aquaporin-like"/>
    <property type="match status" value="1"/>
</dbReference>